<dbReference type="PANTHER" id="PTHR30363">
    <property type="entry name" value="HTH-TYPE TRANSCRIPTIONAL REGULATOR SRLR-RELATED"/>
    <property type="match status" value="1"/>
</dbReference>
<dbReference type="AlphaFoldDB" id="A0A2W5SL36"/>
<dbReference type="SUPFAM" id="SSF100950">
    <property type="entry name" value="NagB/RpiA/CoA transferase-like"/>
    <property type="match status" value="1"/>
</dbReference>
<dbReference type="Gene3D" id="1.10.10.10">
    <property type="entry name" value="Winged helix-like DNA-binding domain superfamily/Winged helix DNA-binding domain"/>
    <property type="match status" value="1"/>
</dbReference>
<comment type="caution">
    <text evidence="5">The sequence shown here is derived from an EMBL/GenBank/DDBJ whole genome shotgun (WGS) entry which is preliminary data.</text>
</comment>
<keyword evidence="3" id="KW-0804">Transcription</keyword>
<evidence type="ECO:0000313" key="5">
    <source>
        <dbReference type="EMBL" id="PZR00335.1"/>
    </source>
</evidence>
<dbReference type="Pfam" id="PF08220">
    <property type="entry name" value="HTH_DeoR"/>
    <property type="match status" value="1"/>
</dbReference>
<protein>
    <submittedName>
        <fullName evidence="5">DeoR/GlpR transcriptional regulator</fullName>
    </submittedName>
</protein>
<keyword evidence="2" id="KW-0805">Transcription regulation</keyword>
<name>A0A2W5SL36_CERSP</name>
<dbReference type="SMART" id="SM01134">
    <property type="entry name" value="DeoRC"/>
    <property type="match status" value="1"/>
</dbReference>
<proteinExistence type="predicted"/>
<evidence type="ECO:0000256" key="3">
    <source>
        <dbReference type="ARBA" id="ARBA00023163"/>
    </source>
</evidence>
<dbReference type="Proteomes" id="UP000248975">
    <property type="component" value="Unassembled WGS sequence"/>
</dbReference>
<sequence>MSRQSTIDIPLARRDEIALRLVGGQQVGASELAQEFGVSDDAIRRDLRALAAQGLCRRVYGGALPPSPAGTSMAVRIGEDRERKDALAIRAAALIAPGEFLFLDSGSTNLALASHLPPDHNLTVATNSIDIASVLMPRRDLRLIMVGGVVNTYVGSAVDVDAAMAVSRMNLDRVVLGACSVSINGGISAFDPDDAAFKRTLLGVARQCLVLSTTKKLGTSGPYRVAAIPEVGTMIVEEDAEVAIIDALTRAGTTVLRADPPN</sequence>
<evidence type="ECO:0000259" key="4">
    <source>
        <dbReference type="PROSITE" id="PS51000"/>
    </source>
</evidence>
<dbReference type="PRINTS" id="PR00037">
    <property type="entry name" value="HTHLACR"/>
</dbReference>
<dbReference type="Pfam" id="PF00455">
    <property type="entry name" value="DeoRC"/>
    <property type="match status" value="1"/>
</dbReference>
<dbReference type="SUPFAM" id="SSF46785">
    <property type="entry name" value="Winged helix' DNA-binding domain"/>
    <property type="match status" value="1"/>
</dbReference>
<organism evidence="5 6">
    <name type="scientific">Cereibacter sphaeroides</name>
    <name type="common">Rhodobacter sphaeroides</name>
    <dbReference type="NCBI Taxonomy" id="1063"/>
    <lineage>
        <taxon>Bacteria</taxon>
        <taxon>Pseudomonadati</taxon>
        <taxon>Pseudomonadota</taxon>
        <taxon>Alphaproteobacteria</taxon>
        <taxon>Rhodobacterales</taxon>
        <taxon>Paracoccaceae</taxon>
        <taxon>Cereibacter</taxon>
    </lineage>
</organism>
<dbReference type="InterPro" id="IPR050313">
    <property type="entry name" value="Carb_Metab_HTH_regulators"/>
</dbReference>
<reference evidence="5 6" key="1">
    <citation type="submission" date="2017-08" db="EMBL/GenBank/DDBJ databases">
        <title>Infants hospitalized years apart are colonized by the same room-sourced microbial strains.</title>
        <authorList>
            <person name="Brooks B."/>
            <person name="Olm M.R."/>
            <person name="Firek B.A."/>
            <person name="Baker R."/>
            <person name="Thomas B.C."/>
            <person name="Morowitz M.J."/>
            <person name="Banfield J.F."/>
        </authorList>
    </citation>
    <scope>NUCLEOTIDE SEQUENCE [LARGE SCALE GENOMIC DNA]</scope>
    <source>
        <strain evidence="5">S2_003_000_R2_11</strain>
    </source>
</reference>
<dbReference type="GO" id="GO:0003700">
    <property type="term" value="F:DNA-binding transcription factor activity"/>
    <property type="evidence" value="ECO:0007669"/>
    <property type="project" value="InterPro"/>
</dbReference>
<evidence type="ECO:0000256" key="2">
    <source>
        <dbReference type="ARBA" id="ARBA00023015"/>
    </source>
</evidence>
<keyword evidence="1" id="KW-0678">Repressor</keyword>
<dbReference type="PROSITE" id="PS51000">
    <property type="entry name" value="HTH_DEOR_2"/>
    <property type="match status" value="1"/>
</dbReference>
<dbReference type="InterPro" id="IPR037171">
    <property type="entry name" value="NagB/RpiA_transferase-like"/>
</dbReference>
<dbReference type="InterPro" id="IPR036388">
    <property type="entry name" value="WH-like_DNA-bd_sf"/>
</dbReference>
<dbReference type="PANTHER" id="PTHR30363:SF4">
    <property type="entry name" value="GLYCEROL-3-PHOSPHATE REGULON REPRESSOR"/>
    <property type="match status" value="1"/>
</dbReference>
<evidence type="ECO:0000313" key="6">
    <source>
        <dbReference type="Proteomes" id="UP000248975"/>
    </source>
</evidence>
<feature type="domain" description="HTH deoR-type" evidence="4">
    <location>
        <begin position="10"/>
        <end position="65"/>
    </location>
</feature>
<dbReference type="InterPro" id="IPR036390">
    <property type="entry name" value="WH_DNA-bd_sf"/>
</dbReference>
<dbReference type="SMART" id="SM00420">
    <property type="entry name" value="HTH_DEOR"/>
    <property type="match status" value="1"/>
</dbReference>
<accession>A0A2W5SL36</accession>
<dbReference type="EMBL" id="QFQS01000001">
    <property type="protein sequence ID" value="PZR00335.1"/>
    <property type="molecule type" value="Genomic_DNA"/>
</dbReference>
<dbReference type="InterPro" id="IPR014036">
    <property type="entry name" value="DeoR-like_C"/>
</dbReference>
<dbReference type="InterPro" id="IPR001034">
    <property type="entry name" value="DeoR_HTH"/>
</dbReference>
<evidence type="ECO:0000256" key="1">
    <source>
        <dbReference type="ARBA" id="ARBA00022491"/>
    </source>
</evidence>
<gene>
    <name evidence="5" type="ORF">DI533_07090</name>
</gene>